<dbReference type="PANTHER" id="PTHR38478">
    <property type="entry name" value="PEPTIDASE M1A AND M12B"/>
    <property type="match status" value="1"/>
</dbReference>
<dbReference type="EMBL" id="JASNJE010000033">
    <property type="protein sequence ID" value="MDK3075248.1"/>
    <property type="molecule type" value="Genomic_DNA"/>
</dbReference>
<dbReference type="InterPro" id="IPR032534">
    <property type="entry name" value="EcxA_zinc-bd"/>
</dbReference>
<feature type="domain" description="EcxA zinc-binding" evidence="1">
    <location>
        <begin position="418"/>
        <end position="727"/>
    </location>
</feature>
<dbReference type="Pfam" id="PF16313">
    <property type="entry name" value="DUF4953"/>
    <property type="match status" value="1"/>
</dbReference>
<dbReference type="CDD" id="cd04276">
    <property type="entry name" value="ZnMc_MMP_like_2"/>
    <property type="match status" value="1"/>
</dbReference>
<dbReference type="PANTHER" id="PTHR38478:SF1">
    <property type="entry name" value="ZINC DEPENDENT METALLOPROTEASE DOMAIN LIPOPROTEIN"/>
    <property type="match status" value="1"/>
</dbReference>
<dbReference type="Gene3D" id="3.40.390.10">
    <property type="entry name" value="Collagenase (Catalytic Domain)"/>
    <property type="match status" value="1"/>
</dbReference>
<dbReference type="GO" id="GO:0008237">
    <property type="term" value="F:metallopeptidase activity"/>
    <property type="evidence" value="ECO:0007669"/>
    <property type="project" value="UniProtKB-KW"/>
</dbReference>
<gene>
    <name evidence="3" type="ORF">QO034_19355</name>
</gene>
<dbReference type="RefSeq" id="WP_284487179.1">
    <property type="nucleotide sequence ID" value="NZ_JASNJE010000033.1"/>
</dbReference>
<accession>A0ABT7FJC9</accession>
<evidence type="ECO:0000259" key="1">
    <source>
        <dbReference type="Pfam" id="PF16313"/>
    </source>
</evidence>
<comment type="caution">
    <text evidence="3">The sequence shown here is derived from an EMBL/GenBank/DDBJ whole genome shotgun (WGS) entry which is preliminary data.</text>
</comment>
<evidence type="ECO:0000259" key="2">
    <source>
        <dbReference type="Pfam" id="PF17148"/>
    </source>
</evidence>
<keyword evidence="3" id="KW-0378">Hydrolase</keyword>
<keyword evidence="4" id="KW-1185">Reference proteome</keyword>
<dbReference type="Pfam" id="PF17148">
    <property type="entry name" value="DUF5117"/>
    <property type="match status" value="1"/>
</dbReference>
<sequence length="832" mass="90868">MSVTVAVSATAQQPDTDTAPVTIESSLADAELIGEGAVSAYSKAGKTLLILPKDAFERMFLWYSETVTVPTGVDSHLWLGGSVVRFEQHGASVFIRNLTASLANRIGDRQAPEPGQESGAEISPIAISVRRSNEPPVAAILPVIATAQDGRVLVDVTALFSGDIDFASARSQVAAAGLVPVQVLPDASYITSVRVFPENFNVRTHLTFVAKANDPIAPPRNISMRISHSLVMLPDEPMEARQFDPRVGFFRTGAGVTEADSEFTVYEESGRLAQAQSLIMRYRLEKKEPGAAVSDPVKPIVFYIGREVPDRWRPYLKAAVESWQPVFEAAGFSNAIVARDAPSFADDPDWTPEDVRYSTVRWLARPTENATGPHTVDPRSGEILSSHVEVWPGVITIFSRYYYGVHASLDSNVTSLPLSEDYQGRLLQYAVAHEVGHAIGLRHNHLASTVYSVDQLRDPAFANALSGATTSLMSYGRWNQAAQPGDGITKFMPDPGPYDFFAVKWGYGEFAGPDALAAFTDEAQKDRRLLWAAGELGGELELWSADPRVLMESTGSDRVEATRLGVANFIRSVERLSDATRDDDADLAGAYSAIQNFHMRFLRSVTKLIGGVEAYPWATEGPHKKLVPADQQRAAIQYLMGEGARSLNVYLTPELVDRVAVFGGTEAIADLQASLVDELFEVLPNSKFPAGIKKLPLLQNQKAADPDAYGPLDFASDSYDAIWGDLETAPNWRRSLQRAYLDRLAAILAEEKAMDRAQRMKLRRELAGGSGLSYPFAASLTASNGETVFPAWAREMLPKLAERLDVAAARAVSSDDRYHFLSMATRARQVVQ</sequence>
<dbReference type="InterPro" id="IPR033413">
    <property type="entry name" value="DUF5117"/>
</dbReference>
<dbReference type="InterPro" id="IPR034032">
    <property type="entry name" value="Zn_MMP-like_bac"/>
</dbReference>
<protein>
    <submittedName>
        <fullName evidence="3">Zinc-dependent metalloprotease</fullName>
    </submittedName>
</protein>
<dbReference type="Proteomes" id="UP001227126">
    <property type="component" value="Unassembled WGS sequence"/>
</dbReference>
<keyword evidence="3" id="KW-0482">Metalloprotease</keyword>
<feature type="domain" description="DUF5117" evidence="2">
    <location>
        <begin position="120"/>
        <end position="287"/>
    </location>
</feature>
<evidence type="ECO:0000313" key="4">
    <source>
        <dbReference type="Proteomes" id="UP001227126"/>
    </source>
</evidence>
<name>A0ABT7FJC9_9RHOB</name>
<proteinExistence type="predicted"/>
<keyword evidence="3" id="KW-0645">Protease</keyword>
<dbReference type="InterPro" id="IPR024079">
    <property type="entry name" value="MetalloPept_cat_dom_sf"/>
</dbReference>
<dbReference type="SUPFAM" id="SSF55486">
    <property type="entry name" value="Metalloproteases ('zincins'), catalytic domain"/>
    <property type="match status" value="1"/>
</dbReference>
<organism evidence="3 4">
    <name type="scientific">Sedimentitalea xiamensis</name>
    <dbReference type="NCBI Taxonomy" id="3050037"/>
    <lineage>
        <taxon>Bacteria</taxon>
        <taxon>Pseudomonadati</taxon>
        <taxon>Pseudomonadota</taxon>
        <taxon>Alphaproteobacteria</taxon>
        <taxon>Rhodobacterales</taxon>
        <taxon>Paracoccaceae</taxon>
        <taxon>Sedimentitalea</taxon>
    </lineage>
</organism>
<evidence type="ECO:0000313" key="3">
    <source>
        <dbReference type="EMBL" id="MDK3075248.1"/>
    </source>
</evidence>
<reference evidence="3 4" key="1">
    <citation type="submission" date="2023-05" db="EMBL/GenBank/DDBJ databases">
        <title>Sedimentitalea sp. nov. JM2-8.</title>
        <authorList>
            <person name="Huang J."/>
        </authorList>
    </citation>
    <scope>NUCLEOTIDE SEQUENCE [LARGE SCALE GENOMIC DNA]</scope>
    <source>
        <strain evidence="3 4">JM2-8</strain>
    </source>
</reference>